<keyword evidence="1" id="KW-0812">Transmembrane</keyword>
<dbReference type="AlphaFoldDB" id="A0A2C9V6U0"/>
<gene>
    <name evidence="2" type="ORF">MANES_09G013200</name>
</gene>
<feature type="transmembrane region" description="Helical" evidence="1">
    <location>
        <begin position="20"/>
        <end position="38"/>
    </location>
</feature>
<evidence type="ECO:0000313" key="2">
    <source>
        <dbReference type="EMBL" id="OAY40327.1"/>
    </source>
</evidence>
<evidence type="ECO:0000256" key="1">
    <source>
        <dbReference type="SAM" id="Phobius"/>
    </source>
</evidence>
<name>A0A2C9V6U0_MANES</name>
<keyword evidence="1" id="KW-1133">Transmembrane helix</keyword>
<proteinExistence type="predicted"/>
<reference evidence="2" key="1">
    <citation type="submission" date="2016-02" db="EMBL/GenBank/DDBJ databases">
        <title>WGS assembly of Manihot esculenta.</title>
        <authorList>
            <person name="Bredeson J.V."/>
            <person name="Prochnik S.E."/>
            <person name="Lyons J.B."/>
            <person name="Schmutz J."/>
            <person name="Grimwood J."/>
            <person name="Vrebalov J."/>
            <person name="Bart R.S."/>
            <person name="Amuge T."/>
            <person name="Ferguson M.E."/>
            <person name="Green R."/>
            <person name="Putnam N."/>
            <person name="Stites J."/>
            <person name="Rounsley S."/>
            <person name="Rokhsar D.S."/>
        </authorList>
    </citation>
    <scope>NUCLEOTIDE SEQUENCE [LARGE SCALE GENOMIC DNA]</scope>
    <source>
        <tissue evidence="2">Leaf</tissue>
    </source>
</reference>
<protein>
    <submittedName>
        <fullName evidence="2">Uncharacterized protein</fullName>
    </submittedName>
</protein>
<dbReference type="EMBL" id="CM004395">
    <property type="protein sequence ID" value="OAY40327.1"/>
    <property type="molecule type" value="Genomic_DNA"/>
</dbReference>
<organism evidence="2">
    <name type="scientific">Manihot esculenta</name>
    <name type="common">Cassava</name>
    <name type="synonym">Jatropha manihot</name>
    <dbReference type="NCBI Taxonomy" id="3983"/>
    <lineage>
        <taxon>Eukaryota</taxon>
        <taxon>Viridiplantae</taxon>
        <taxon>Streptophyta</taxon>
        <taxon>Embryophyta</taxon>
        <taxon>Tracheophyta</taxon>
        <taxon>Spermatophyta</taxon>
        <taxon>Magnoliopsida</taxon>
        <taxon>eudicotyledons</taxon>
        <taxon>Gunneridae</taxon>
        <taxon>Pentapetalae</taxon>
        <taxon>rosids</taxon>
        <taxon>fabids</taxon>
        <taxon>Malpighiales</taxon>
        <taxon>Euphorbiaceae</taxon>
        <taxon>Crotonoideae</taxon>
        <taxon>Manihoteae</taxon>
        <taxon>Manihot</taxon>
    </lineage>
</organism>
<accession>A0A2C9V6U0</accession>
<sequence>MMTAKCVFGDGFFSEAARVTFVFTLFNIFIYYLVYFSVNEFKF</sequence>
<keyword evidence="1" id="KW-0472">Membrane</keyword>